<proteinExistence type="inferred from homology"/>
<dbReference type="InterPro" id="IPR013324">
    <property type="entry name" value="RNA_pol_sigma_r3/r4-like"/>
</dbReference>
<dbReference type="InterPro" id="IPR036388">
    <property type="entry name" value="WH-like_DNA-bd_sf"/>
</dbReference>
<evidence type="ECO:0000256" key="3">
    <source>
        <dbReference type="ARBA" id="ARBA00023082"/>
    </source>
</evidence>
<dbReference type="InterPro" id="IPR007627">
    <property type="entry name" value="RNA_pol_sigma70_r2"/>
</dbReference>
<keyword evidence="3" id="KW-0731">Sigma factor</keyword>
<dbReference type="Pfam" id="PF08281">
    <property type="entry name" value="Sigma70_r4_2"/>
    <property type="match status" value="1"/>
</dbReference>
<feature type="domain" description="RNA polymerase sigma-70 region 2" evidence="5">
    <location>
        <begin position="27"/>
        <end position="94"/>
    </location>
</feature>
<dbReference type="Gene3D" id="1.10.1740.10">
    <property type="match status" value="1"/>
</dbReference>
<evidence type="ECO:0000259" key="6">
    <source>
        <dbReference type="Pfam" id="PF08281"/>
    </source>
</evidence>
<dbReference type="GO" id="GO:0003677">
    <property type="term" value="F:DNA binding"/>
    <property type="evidence" value="ECO:0007669"/>
    <property type="project" value="InterPro"/>
</dbReference>
<dbReference type="GO" id="GO:0016987">
    <property type="term" value="F:sigma factor activity"/>
    <property type="evidence" value="ECO:0007669"/>
    <property type="project" value="UniProtKB-KW"/>
</dbReference>
<dbReference type="SUPFAM" id="SSF88946">
    <property type="entry name" value="Sigma2 domain of RNA polymerase sigma factors"/>
    <property type="match status" value="1"/>
</dbReference>
<evidence type="ECO:0000259" key="5">
    <source>
        <dbReference type="Pfam" id="PF04542"/>
    </source>
</evidence>
<comment type="caution">
    <text evidence="7">The sequence shown here is derived from an EMBL/GenBank/DDBJ whole genome shotgun (WGS) entry which is preliminary data.</text>
</comment>
<sequence length="201" mass="24277">MNTRIHHIDSVLIDQLQQGDKQAFKALFDKYAVRLYQFSLKYLREKEDAEDLLNEVFLKIWENRQNLRSDLSFQSYLFTIAYNNIRQRFLKRSREEKYIQVFAEEYIITSTKDEDQLDYQLFVEKFNKIIDLLPARRKEIFILSYKKEKKNREIAEQLGISEQFVKKQLSIARKFITDKMKENNDLPGLLFFYLFAGQTVE</sequence>
<evidence type="ECO:0000256" key="4">
    <source>
        <dbReference type="ARBA" id="ARBA00023163"/>
    </source>
</evidence>
<dbReference type="InterPro" id="IPR013325">
    <property type="entry name" value="RNA_pol_sigma_r2"/>
</dbReference>
<dbReference type="InterPro" id="IPR014327">
    <property type="entry name" value="RNA_pol_sigma70_bacteroid"/>
</dbReference>
<dbReference type="Gene3D" id="1.10.10.10">
    <property type="entry name" value="Winged helix-like DNA-binding domain superfamily/Winged helix DNA-binding domain"/>
    <property type="match status" value="1"/>
</dbReference>
<comment type="similarity">
    <text evidence="1">Belongs to the sigma-70 factor family. ECF subfamily.</text>
</comment>
<dbReference type="AlphaFoldDB" id="A0AA41YDL2"/>
<dbReference type="GO" id="GO:0006352">
    <property type="term" value="P:DNA-templated transcription initiation"/>
    <property type="evidence" value="ECO:0007669"/>
    <property type="project" value="InterPro"/>
</dbReference>
<dbReference type="NCBIfam" id="TIGR02985">
    <property type="entry name" value="Sig70_bacteroi1"/>
    <property type="match status" value="1"/>
</dbReference>
<feature type="domain" description="RNA polymerase sigma factor 70 region 4 type 2" evidence="6">
    <location>
        <begin position="128"/>
        <end position="175"/>
    </location>
</feature>
<dbReference type="EMBL" id="JAPAAF010000059">
    <property type="protein sequence ID" value="MCW0484883.1"/>
    <property type="molecule type" value="Genomic_DNA"/>
</dbReference>
<dbReference type="SUPFAM" id="SSF88659">
    <property type="entry name" value="Sigma3 and sigma4 domains of RNA polymerase sigma factors"/>
    <property type="match status" value="1"/>
</dbReference>
<dbReference type="PANTHER" id="PTHR43133">
    <property type="entry name" value="RNA POLYMERASE ECF-TYPE SIGMA FACTO"/>
    <property type="match status" value="1"/>
</dbReference>
<evidence type="ECO:0000256" key="1">
    <source>
        <dbReference type="ARBA" id="ARBA00010641"/>
    </source>
</evidence>
<dbReference type="InterPro" id="IPR014284">
    <property type="entry name" value="RNA_pol_sigma-70_dom"/>
</dbReference>
<dbReference type="NCBIfam" id="TIGR02937">
    <property type="entry name" value="sigma70-ECF"/>
    <property type="match status" value="1"/>
</dbReference>
<name>A0AA41YDL2_9BACT</name>
<dbReference type="InterPro" id="IPR013249">
    <property type="entry name" value="RNA_pol_sigma70_r4_t2"/>
</dbReference>
<accession>A0AA41YDL2</accession>
<keyword evidence="2" id="KW-0805">Transcription regulation</keyword>
<reference evidence="7" key="1">
    <citation type="submission" date="2022-10" db="EMBL/GenBank/DDBJ databases">
        <title>Gaoshiqiia sediminis gen. nov., sp. nov., isolated from coastal sediment.</title>
        <authorList>
            <person name="Yu W.X."/>
            <person name="Mu D.S."/>
            <person name="Du J.Z."/>
            <person name="Liang Y.Q."/>
        </authorList>
    </citation>
    <scope>NUCLEOTIDE SEQUENCE</scope>
    <source>
        <strain evidence="7">A06</strain>
    </source>
</reference>
<dbReference type="InterPro" id="IPR039425">
    <property type="entry name" value="RNA_pol_sigma-70-like"/>
</dbReference>
<dbReference type="RefSeq" id="WP_282593474.1">
    <property type="nucleotide sequence ID" value="NZ_JAPAAF010000059.1"/>
</dbReference>
<evidence type="ECO:0000256" key="2">
    <source>
        <dbReference type="ARBA" id="ARBA00023015"/>
    </source>
</evidence>
<gene>
    <name evidence="7" type="ORF">N2K84_19275</name>
</gene>
<dbReference type="PANTHER" id="PTHR43133:SF46">
    <property type="entry name" value="RNA POLYMERASE SIGMA-70 FACTOR ECF SUBFAMILY"/>
    <property type="match status" value="1"/>
</dbReference>
<evidence type="ECO:0000313" key="8">
    <source>
        <dbReference type="Proteomes" id="UP001163821"/>
    </source>
</evidence>
<keyword evidence="8" id="KW-1185">Reference proteome</keyword>
<organism evidence="7 8">
    <name type="scientific">Gaoshiqia sediminis</name>
    <dbReference type="NCBI Taxonomy" id="2986998"/>
    <lineage>
        <taxon>Bacteria</taxon>
        <taxon>Pseudomonadati</taxon>
        <taxon>Bacteroidota</taxon>
        <taxon>Bacteroidia</taxon>
        <taxon>Marinilabiliales</taxon>
        <taxon>Prolixibacteraceae</taxon>
        <taxon>Gaoshiqia</taxon>
    </lineage>
</organism>
<keyword evidence="4" id="KW-0804">Transcription</keyword>
<protein>
    <submittedName>
        <fullName evidence="7">RNA polymerase sigma-70 factor</fullName>
    </submittedName>
</protein>
<dbReference type="Pfam" id="PF04542">
    <property type="entry name" value="Sigma70_r2"/>
    <property type="match status" value="1"/>
</dbReference>
<evidence type="ECO:0000313" key="7">
    <source>
        <dbReference type="EMBL" id="MCW0484883.1"/>
    </source>
</evidence>
<dbReference type="Proteomes" id="UP001163821">
    <property type="component" value="Unassembled WGS sequence"/>
</dbReference>